<accession>A0A183IXR3</accession>
<evidence type="ECO:0000313" key="3">
    <source>
        <dbReference type="Proteomes" id="UP000270296"/>
    </source>
</evidence>
<reference evidence="2 3" key="2">
    <citation type="submission" date="2018-11" db="EMBL/GenBank/DDBJ databases">
        <authorList>
            <consortium name="Pathogen Informatics"/>
        </authorList>
    </citation>
    <scope>NUCLEOTIDE SEQUENCE [LARGE SCALE GENOMIC DNA]</scope>
</reference>
<dbReference type="AlphaFoldDB" id="A0A183IXR3"/>
<dbReference type="OrthoDB" id="206452at2759"/>
<gene>
    <name evidence="2" type="ORF">SBAD_LOCUS8411</name>
</gene>
<dbReference type="EMBL" id="UZAM01011564">
    <property type="protein sequence ID" value="VDP16987.1"/>
    <property type="molecule type" value="Genomic_DNA"/>
</dbReference>
<reference evidence="4" key="1">
    <citation type="submission" date="2016-06" db="UniProtKB">
        <authorList>
            <consortium name="WormBaseParasite"/>
        </authorList>
    </citation>
    <scope>IDENTIFICATION</scope>
</reference>
<sequence>MEELTGGGAFVPIDCGEHPLSAFAVVSLTVDGQKVASFIHYWYIRLCQLLGQETEDDKLRLSPFQLYRQVMNHILPSYYARSSVQSDGNFVKTTINVTKSILRKFLLVRFDEDASLKEQLRLTSNDTIVECNADRMFGINRSYAQLLRWLHYVDRQGRDTTLLSRLFHLNIFRCDSTERWFGANLNGVVLMELRRELFAGADDVKDSVSDGILPTIEVPLASAVVDTDDANDITEAGPVSSQDKFLALWRDSSHSAFYCHDMMYHLDLLPLQNSFAPLAVSYQMPILAGETLYPSVEHYVAAQYFRDVQRLDAARGITLITNRFKLREFVAQVTHDVSSEQVQQWRKNRMYLALKAAVELKFAQYPELNDLLMLTGIRTLIEVDPGDTDWSIGMSWMTLRSWMATEKVNPLMLLFWFLHPDDKPGIVGLNYGGRLLMEMRQRLLEERNYGKKKAMNERESLKCPICYTQTVEGAPSLPWTDQIVVLHRTNPLAFSYPSAFMLEGEMYYSVEHYVRRKILEHFEFGDDAEEVHNDDAASSRRDCQEFDPYTDCTDFLWDRRWHGFYEKSVWPKKDKLQEWVEKYGLELYERALKGKFTQNRFCQELLINTGDALLVEIRASTGNDDEKGRKKARSAPKLLSSSWQNGAEVVRLPRLGKNLLGLLLMKVRFLLRNQDALKQASFETSFAASLSVVSLFMPKLNNCFGLLYEDGFSPVDCHFSPLSPHYFAPFSVDSVSFPTVEHFLWYSLFTGHVPKYQAHYRFIKCLLECQNTHLLPQLVYAYVSDKFDREVTNELMIFADLQLQSFYEIGTRAKFMQNDHLLPALFERFDVPFFVGDPKNSETARFRSTVALEGWMKKWQFSLKNVLYWWLHPLFKPSGFVTNAAGMALMVVRSELIQKHGVVWSDVSSDDKCNAFEGLSNFTVPPNRLFVFDSSHPFSPTFIAPFRVFNEEFRSVVHFYWSRGLKAIGVDQETAAYLLSLPPERCNSECLKVAATNNIGFRHWQNREMKSVMLKGLKLKFDRAETLRRMLLSTEGMLLVYGDVDAVLGVGMTPPQLDVFCRQVGVDACLLKMWLCNGGDGCAACVGQNFCGLCLMELRQQLCEQPSFDVRSVTCSAFISPKNIITLDATPKQVVPSFFALPHTLENCLVLIGILPVIFRRLINQFFLTRYHEIKLTAVNSLFMLP</sequence>
<organism evidence="4">
    <name type="scientific">Soboliphyme baturini</name>
    <dbReference type="NCBI Taxonomy" id="241478"/>
    <lineage>
        <taxon>Eukaryota</taxon>
        <taxon>Metazoa</taxon>
        <taxon>Ecdysozoa</taxon>
        <taxon>Nematoda</taxon>
        <taxon>Enoplea</taxon>
        <taxon>Dorylaimia</taxon>
        <taxon>Dioctophymatida</taxon>
        <taxon>Dioctophymatoidea</taxon>
        <taxon>Soboliphymatidae</taxon>
        <taxon>Soboliphyme</taxon>
    </lineage>
</organism>
<name>A0A183IXR3_9BILA</name>
<dbReference type="Gene3D" id="1.10.357.40">
    <property type="entry name" value="YbiA-like"/>
    <property type="match status" value="5"/>
</dbReference>
<feature type="domain" description="NADAR" evidence="1">
    <location>
        <begin position="285"/>
        <end position="443"/>
    </location>
</feature>
<keyword evidence="3" id="KW-1185">Reference proteome</keyword>
<dbReference type="Pfam" id="PF08719">
    <property type="entry name" value="NADAR"/>
    <property type="match status" value="1"/>
</dbReference>
<protein>
    <submittedName>
        <fullName evidence="4">NADAR domain-containing protein</fullName>
    </submittedName>
</protein>
<evidence type="ECO:0000313" key="4">
    <source>
        <dbReference type="WBParaSite" id="SBAD_0000872001-mRNA-1"/>
    </source>
</evidence>
<dbReference type="Proteomes" id="UP000270296">
    <property type="component" value="Unassembled WGS sequence"/>
</dbReference>
<evidence type="ECO:0000313" key="2">
    <source>
        <dbReference type="EMBL" id="VDP16987.1"/>
    </source>
</evidence>
<dbReference type="InterPro" id="IPR012816">
    <property type="entry name" value="NADAR"/>
</dbReference>
<proteinExistence type="predicted"/>
<dbReference type="WBParaSite" id="SBAD_0000872001-mRNA-1">
    <property type="protein sequence ID" value="SBAD_0000872001-mRNA-1"/>
    <property type="gene ID" value="SBAD_0000872001"/>
</dbReference>
<dbReference type="InterPro" id="IPR037238">
    <property type="entry name" value="YbiA-like_sf"/>
</dbReference>
<dbReference type="SUPFAM" id="SSF143990">
    <property type="entry name" value="YbiA-like"/>
    <property type="match status" value="5"/>
</dbReference>
<evidence type="ECO:0000259" key="1">
    <source>
        <dbReference type="Pfam" id="PF08719"/>
    </source>
</evidence>
<dbReference type="CDD" id="cd15457">
    <property type="entry name" value="NADAR"/>
    <property type="match status" value="2"/>
</dbReference>